<organism evidence="2 3">
    <name type="scientific">Streptomyces lasiicapitis</name>
    <dbReference type="NCBI Taxonomy" id="1923961"/>
    <lineage>
        <taxon>Bacteria</taxon>
        <taxon>Bacillati</taxon>
        <taxon>Actinomycetota</taxon>
        <taxon>Actinomycetes</taxon>
        <taxon>Kitasatosporales</taxon>
        <taxon>Streptomycetaceae</taxon>
        <taxon>Streptomyces</taxon>
    </lineage>
</organism>
<evidence type="ECO:0000256" key="1">
    <source>
        <dbReference type="SAM" id="MobiDB-lite"/>
    </source>
</evidence>
<gene>
    <name evidence="2" type="ORF">GCM10012286_23280</name>
</gene>
<evidence type="ECO:0000313" key="2">
    <source>
        <dbReference type="EMBL" id="GGO42227.1"/>
    </source>
</evidence>
<accession>A0ABQ2LRG2</accession>
<sequence length="329" mass="35264">MPGAAAVPPPPPPAADPHLAALAAELGRNPDSVAHLGPLPAPDVSDTAVLWHWFHLTLLRLPSPHAAQWRARARQLPMMAGDPGGELWDEWRALDGGQVLLPPLPRLGVSGVRLSRAGSVAPWAMAAAEAGEQPSGEGSGRHRDPRTTPALGDPRSPLSVCVVLAGWVAELAALDGQLHHCLENVAHRGVVPLRETEHREAYRHELAQRIGRLARQTPDSAAELRAALAVDEALCSVLHLPPAAPGSWWAQLAETSQRAVLELRRRVRDNGADVAVEVLAPSYREARRRTGGNDIPLDAGGRKGQVLAGLRLWARIEGRELPGRVVYRG</sequence>
<feature type="region of interest" description="Disordered" evidence="1">
    <location>
        <begin position="127"/>
        <end position="152"/>
    </location>
</feature>
<name>A0ABQ2LRG2_9ACTN</name>
<keyword evidence="3" id="KW-1185">Reference proteome</keyword>
<dbReference type="EMBL" id="BMNG01000004">
    <property type="protein sequence ID" value="GGO42227.1"/>
    <property type="molecule type" value="Genomic_DNA"/>
</dbReference>
<proteinExistence type="predicted"/>
<protein>
    <submittedName>
        <fullName evidence="2">Uncharacterized protein</fullName>
    </submittedName>
</protein>
<dbReference type="Proteomes" id="UP000656881">
    <property type="component" value="Unassembled WGS sequence"/>
</dbReference>
<reference evidence="3" key="1">
    <citation type="journal article" date="2019" name="Int. J. Syst. Evol. Microbiol.">
        <title>The Global Catalogue of Microorganisms (GCM) 10K type strain sequencing project: providing services to taxonomists for standard genome sequencing and annotation.</title>
        <authorList>
            <consortium name="The Broad Institute Genomics Platform"/>
            <consortium name="The Broad Institute Genome Sequencing Center for Infectious Disease"/>
            <person name="Wu L."/>
            <person name="Ma J."/>
        </authorList>
    </citation>
    <scope>NUCLEOTIDE SEQUENCE [LARGE SCALE GENOMIC DNA]</scope>
    <source>
        <strain evidence="3">CGMCC 4.7349</strain>
    </source>
</reference>
<comment type="caution">
    <text evidence="2">The sequence shown here is derived from an EMBL/GenBank/DDBJ whole genome shotgun (WGS) entry which is preliminary data.</text>
</comment>
<evidence type="ECO:0000313" key="3">
    <source>
        <dbReference type="Proteomes" id="UP000656881"/>
    </source>
</evidence>